<sequence length="47" mass="5563">MFNYQYLMIIFSIYQFIILPSEPSAKDERRISEGKSASWRSRVCDEG</sequence>
<feature type="compositionally biased region" description="Basic and acidic residues" evidence="1">
    <location>
        <begin position="24"/>
        <end position="33"/>
    </location>
</feature>
<evidence type="ECO:0000256" key="1">
    <source>
        <dbReference type="SAM" id="MobiDB-lite"/>
    </source>
</evidence>
<protein>
    <submittedName>
        <fullName evidence="2">Uncharacterized protein</fullName>
    </submittedName>
</protein>
<organism evidence="2 3">
    <name type="scientific">Capnocytophaga bilenii</name>
    <dbReference type="NCBI Taxonomy" id="2819369"/>
    <lineage>
        <taxon>Bacteria</taxon>
        <taxon>Pseudomonadati</taxon>
        <taxon>Bacteroidota</taxon>
        <taxon>Flavobacteriia</taxon>
        <taxon>Flavobacteriales</taxon>
        <taxon>Flavobacteriaceae</taxon>
        <taxon>Capnocytophaga</taxon>
    </lineage>
</organism>
<dbReference type="EMBL" id="JAGDYP010000001">
    <property type="protein sequence ID" value="MBO1882971.1"/>
    <property type="molecule type" value="Genomic_DNA"/>
</dbReference>
<proteinExistence type="predicted"/>
<dbReference type="RefSeq" id="WP_208057455.1">
    <property type="nucleotide sequence ID" value="NZ_JAGDYP010000001.1"/>
</dbReference>
<gene>
    <name evidence="2" type="ORF">J4N46_00605</name>
</gene>
<feature type="region of interest" description="Disordered" evidence="1">
    <location>
        <begin position="24"/>
        <end position="47"/>
    </location>
</feature>
<reference evidence="2 3" key="1">
    <citation type="submission" date="2021-03" db="EMBL/GenBank/DDBJ databases">
        <title>Isolation and description of Capnocytophaga bilenii sp. nov., a novel Capnocytophaga species, isolated from a gingivitis subject.</title>
        <authorList>
            <person name="Antezack A."/>
            <person name="Monnet-Corti V."/>
            <person name="La Scola B."/>
        </authorList>
    </citation>
    <scope>NUCLEOTIDE SEQUENCE [LARGE SCALE GENOMIC DNA]</scope>
    <source>
        <strain evidence="2 3">Marseille-Q4570</strain>
    </source>
</reference>
<keyword evidence="3" id="KW-1185">Reference proteome</keyword>
<accession>A0ABS3PUI5</accession>
<comment type="caution">
    <text evidence="2">The sequence shown here is derived from an EMBL/GenBank/DDBJ whole genome shotgun (WGS) entry which is preliminary data.</text>
</comment>
<name>A0ABS3PUI5_9FLAO</name>
<evidence type="ECO:0000313" key="3">
    <source>
        <dbReference type="Proteomes" id="UP000681610"/>
    </source>
</evidence>
<dbReference type="Proteomes" id="UP000681610">
    <property type="component" value="Unassembled WGS sequence"/>
</dbReference>
<evidence type="ECO:0000313" key="2">
    <source>
        <dbReference type="EMBL" id="MBO1882971.1"/>
    </source>
</evidence>